<dbReference type="PANTHER" id="PTHR21661">
    <property type="entry name" value="EPOXIDE HYDROLASE 1-RELATED"/>
    <property type="match status" value="1"/>
</dbReference>
<comment type="similarity">
    <text evidence="1">Belongs to the peptidase S33 family.</text>
</comment>
<evidence type="ECO:0000256" key="4">
    <source>
        <dbReference type="SAM" id="SignalP"/>
    </source>
</evidence>
<evidence type="ECO:0000313" key="7">
    <source>
        <dbReference type="Proteomes" id="UP001215598"/>
    </source>
</evidence>
<keyword evidence="2" id="KW-0058">Aromatic hydrocarbons catabolism</keyword>
<reference evidence="6" key="1">
    <citation type="submission" date="2023-03" db="EMBL/GenBank/DDBJ databases">
        <title>Massive genome expansion in bonnet fungi (Mycena s.s.) driven by repeated elements and novel gene families across ecological guilds.</title>
        <authorList>
            <consortium name="Lawrence Berkeley National Laboratory"/>
            <person name="Harder C.B."/>
            <person name="Miyauchi S."/>
            <person name="Viragh M."/>
            <person name="Kuo A."/>
            <person name="Thoen E."/>
            <person name="Andreopoulos B."/>
            <person name="Lu D."/>
            <person name="Skrede I."/>
            <person name="Drula E."/>
            <person name="Henrissat B."/>
            <person name="Morin E."/>
            <person name="Kohler A."/>
            <person name="Barry K."/>
            <person name="LaButti K."/>
            <person name="Morin E."/>
            <person name="Salamov A."/>
            <person name="Lipzen A."/>
            <person name="Mereny Z."/>
            <person name="Hegedus B."/>
            <person name="Baldrian P."/>
            <person name="Stursova M."/>
            <person name="Weitz H."/>
            <person name="Taylor A."/>
            <person name="Grigoriev I.V."/>
            <person name="Nagy L.G."/>
            <person name="Martin F."/>
            <person name="Kauserud H."/>
        </authorList>
    </citation>
    <scope>NUCLEOTIDE SEQUENCE</scope>
    <source>
        <strain evidence="6">CBHHK182m</strain>
    </source>
</reference>
<dbReference type="Gene3D" id="3.40.50.1820">
    <property type="entry name" value="alpha/beta hydrolase"/>
    <property type="match status" value="2"/>
</dbReference>
<proteinExistence type="inferred from homology"/>
<evidence type="ECO:0000256" key="3">
    <source>
        <dbReference type="ARBA" id="ARBA00022801"/>
    </source>
</evidence>
<dbReference type="GO" id="GO:0004301">
    <property type="term" value="F:epoxide hydrolase activity"/>
    <property type="evidence" value="ECO:0007669"/>
    <property type="project" value="TreeGrafter"/>
</dbReference>
<dbReference type="Pfam" id="PF06441">
    <property type="entry name" value="EHN"/>
    <property type="match status" value="1"/>
</dbReference>
<dbReference type="PANTHER" id="PTHR21661:SF35">
    <property type="entry name" value="EPOXIDE HYDROLASE"/>
    <property type="match status" value="1"/>
</dbReference>
<evidence type="ECO:0000256" key="1">
    <source>
        <dbReference type="ARBA" id="ARBA00010088"/>
    </source>
</evidence>
<feature type="domain" description="Epoxide hydrolase N-terminal" evidence="5">
    <location>
        <begin position="23"/>
        <end position="126"/>
    </location>
</feature>
<feature type="signal peptide" evidence="4">
    <location>
        <begin position="1"/>
        <end position="19"/>
    </location>
</feature>
<accession>A0AAD7KH85</accession>
<feature type="chain" id="PRO_5042085741" description="Epoxide hydrolase N-terminal domain-containing protein" evidence="4">
    <location>
        <begin position="20"/>
        <end position="229"/>
    </location>
</feature>
<keyword evidence="3" id="KW-0378">Hydrolase</keyword>
<name>A0AAD7KH85_9AGAR</name>
<comment type="caution">
    <text evidence="6">The sequence shown here is derived from an EMBL/GenBank/DDBJ whole genome shotgun (WGS) entry which is preliminary data.</text>
</comment>
<dbReference type="InterPro" id="IPR010497">
    <property type="entry name" value="Epoxide_hydro_N"/>
</dbReference>
<evidence type="ECO:0000313" key="6">
    <source>
        <dbReference type="EMBL" id="KAJ7784652.1"/>
    </source>
</evidence>
<dbReference type="Proteomes" id="UP001215598">
    <property type="component" value="Unassembled WGS sequence"/>
</dbReference>
<evidence type="ECO:0000259" key="5">
    <source>
        <dbReference type="Pfam" id="PF06441"/>
    </source>
</evidence>
<dbReference type="GO" id="GO:0097176">
    <property type="term" value="P:epoxide metabolic process"/>
    <property type="evidence" value="ECO:0007669"/>
    <property type="project" value="TreeGrafter"/>
</dbReference>
<keyword evidence="4" id="KW-0732">Signal</keyword>
<evidence type="ECO:0000256" key="2">
    <source>
        <dbReference type="ARBA" id="ARBA00022797"/>
    </source>
</evidence>
<dbReference type="InterPro" id="IPR029058">
    <property type="entry name" value="AB_hydrolase_fold"/>
</dbReference>
<dbReference type="AlphaFoldDB" id="A0AAD7KH85"/>
<organism evidence="6 7">
    <name type="scientific">Mycena metata</name>
    <dbReference type="NCBI Taxonomy" id="1033252"/>
    <lineage>
        <taxon>Eukaryota</taxon>
        <taxon>Fungi</taxon>
        <taxon>Dikarya</taxon>
        <taxon>Basidiomycota</taxon>
        <taxon>Agaricomycotina</taxon>
        <taxon>Agaricomycetes</taxon>
        <taxon>Agaricomycetidae</taxon>
        <taxon>Agaricales</taxon>
        <taxon>Marasmiineae</taxon>
        <taxon>Mycenaceae</taxon>
        <taxon>Mycena</taxon>
    </lineage>
</organism>
<gene>
    <name evidence="6" type="ORF">B0H16DRAFT_1446826</name>
</gene>
<dbReference type="EMBL" id="JARKIB010000002">
    <property type="protein sequence ID" value="KAJ7784652.1"/>
    <property type="molecule type" value="Genomic_DNA"/>
</dbReference>
<sequence>MLNLAFAAAMVLAVNGAESNYTVKPFKFNLSDKFPRFKSLVENTRLPATPLYPELTGGYDKGVELQALYTEWLTTYDWEAQQAELNQIYMRDHEVRIDTNFTSVIEGLTVHFIHQKSDDSKAIPLINATILTGVSLYYLTDSLSAVWVYRDAQNSGPTGLVRNYTKAPTDAPMFFTQLEYNGFWPEQYVAKVGNLVSYKFHTFGGHFAGLDNPPALIEDIREIGLYPKV</sequence>
<protein>
    <recommendedName>
        <fullName evidence="5">Epoxide hydrolase N-terminal domain-containing protein</fullName>
    </recommendedName>
</protein>
<keyword evidence="7" id="KW-1185">Reference proteome</keyword>